<feature type="domain" description="Gfo/Idh/MocA-like oxidoreductase N-terminal" evidence="3">
    <location>
        <begin position="84"/>
        <end position="158"/>
    </location>
</feature>
<sequence>MKHLLKRVAGATLLLGLALASRAEGVTEPVRLLTLDPGHFHAALVQKYMYRGVDPLVHVYAPKGDDVLEHMKRIEGFNSRQEQPTHWRTEVYTGPDYLQRMLEDRRGNVVVISGNNAQKAQYILSSVEAGLNVLADKPMAITPPDLEKLKQAFAVAEKKGTLLYDIMTERFEITSILQRELSQRAGLFGSLQKGSPTDPAIRKESVHHFSKVVAGSPLKRPQWFFDVRQQGEGLVDVTTHLVDLVQWQAFPEQALQPADAKVLSAKHSRTSMTLDQFRKVTGAPAFPDFLRQDVQNGVLGVYANGEFTYRLRGVHALVSVKWDFEAPAGGGDTHFSVMRGSKATLTIQQGPAEKFKPMLYIERASNVSAAAHEAAVKSAIASLQDEYPGVGVRRDGERWAVTVPEKYNVGHEAHFAQVTENFLKYLRSGKLPGWEVPNMLTKYSTIMQAYELSRAASN</sequence>
<keyword evidence="2" id="KW-0732">Signal</keyword>
<dbReference type="Pfam" id="PF16490">
    <property type="entry name" value="Oxidoreduct_C"/>
    <property type="match status" value="1"/>
</dbReference>
<name>A0ABS1X169_9GAMM</name>
<evidence type="ECO:0000259" key="3">
    <source>
        <dbReference type="Pfam" id="PF01408"/>
    </source>
</evidence>
<dbReference type="InterPro" id="IPR000683">
    <property type="entry name" value="Gfo/Idh/MocA-like_OxRdtase_N"/>
</dbReference>
<evidence type="ECO:0000259" key="4">
    <source>
        <dbReference type="Pfam" id="PF16490"/>
    </source>
</evidence>
<feature type="domain" description="Putative oxidoreductase C-terminal" evidence="4">
    <location>
        <begin position="177"/>
        <end position="453"/>
    </location>
</feature>
<dbReference type="SUPFAM" id="SSF51735">
    <property type="entry name" value="NAD(P)-binding Rossmann-fold domains"/>
    <property type="match status" value="1"/>
</dbReference>
<dbReference type="PANTHER" id="PTHR43818">
    <property type="entry name" value="BCDNA.GH03377"/>
    <property type="match status" value="1"/>
</dbReference>
<dbReference type="PANTHER" id="PTHR43818:SF11">
    <property type="entry name" value="BCDNA.GH03377"/>
    <property type="match status" value="1"/>
</dbReference>
<organism evidence="5 6">
    <name type="scientific">Steroidobacter gossypii</name>
    <dbReference type="NCBI Taxonomy" id="2805490"/>
    <lineage>
        <taxon>Bacteria</taxon>
        <taxon>Pseudomonadati</taxon>
        <taxon>Pseudomonadota</taxon>
        <taxon>Gammaproteobacteria</taxon>
        <taxon>Steroidobacterales</taxon>
        <taxon>Steroidobacteraceae</taxon>
        <taxon>Steroidobacter</taxon>
    </lineage>
</organism>
<dbReference type="InterPro" id="IPR032459">
    <property type="entry name" value="Oxidoreduct_C"/>
</dbReference>
<feature type="chain" id="PRO_5045127638" evidence="2">
    <location>
        <begin position="24"/>
        <end position="458"/>
    </location>
</feature>
<evidence type="ECO:0000256" key="1">
    <source>
        <dbReference type="ARBA" id="ARBA00023002"/>
    </source>
</evidence>
<dbReference type="InterPro" id="IPR050463">
    <property type="entry name" value="Gfo/Idh/MocA_oxidrdct_glycsds"/>
</dbReference>
<evidence type="ECO:0000313" key="5">
    <source>
        <dbReference type="EMBL" id="MBM0106967.1"/>
    </source>
</evidence>
<keyword evidence="1" id="KW-0560">Oxidoreductase</keyword>
<dbReference type="Gene3D" id="3.30.360.10">
    <property type="entry name" value="Dihydrodipicolinate Reductase, domain 2"/>
    <property type="match status" value="1"/>
</dbReference>
<comment type="caution">
    <text evidence="5">The sequence shown here is derived from an EMBL/GenBank/DDBJ whole genome shotgun (WGS) entry which is preliminary data.</text>
</comment>
<dbReference type="Gene3D" id="3.40.50.720">
    <property type="entry name" value="NAD(P)-binding Rossmann-like Domain"/>
    <property type="match status" value="1"/>
</dbReference>
<keyword evidence="6" id="KW-1185">Reference proteome</keyword>
<dbReference type="Proteomes" id="UP000661077">
    <property type="component" value="Unassembled WGS sequence"/>
</dbReference>
<accession>A0ABS1X169</accession>
<evidence type="ECO:0000256" key="2">
    <source>
        <dbReference type="SAM" id="SignalP"/>
    </source>
</evidence>
<evidence type="ECO:0000313" key="6">
    <source>
        <dbReference type="Proteomes" id="UP000661077"/>
    </source>
</evidence>
<dbReference type="InterPro" id="IPR036291">
    <property type="entry name" value="NAD(P)-bd_dom_sf"/>
</dbReference>
<dbReference type="Pfam" id="PF01408">
    <property type="entry name" value="GFO_IDH_MocA"/>
    <property type="match status" value="1"/>
</dbReference>
<feature type="signal peptide" evidence="2">
    <location>
        <begin position="1"/>
        <end position="23"/>
    </location>
</feature>
<proteinExistence type="predicted"/>
<gene>
    <name evidence="5" type="ORF">JM946_19700</name>
</gene>
<dbReference type="RefSeq" id="WP_203169078.1">
    <property type="nucleotide sequence ID" value="NZ_JAEVLS010000004.1"/>
</dbReference>
<dbReference type="EMBL" id="JAEVLS010000004">
    <property type="protein sequence ID" value="MBM0106967.1"/>
    <property type="molecule type" value="Genomic_DNA"/>
</dbReference>
<reference evidence="5 6" key="1">
    <citation type="journal article" date="2021" name="Int. J. Syst. Evol. Microbiol.">
        <title>Steroidobacter gossypii sp. nov., isolated from soil of cotton cropping field.</title>
        <authorList>
            <person name="Huang R."/>
            <person name="Yang S."/>
            <person name="Zhen C."/>
            <person name="Liu W."/>
        </authorList>
    </citation>
    <scope>NUCLEOTIDE SEQUENCE [LARGE SCALE GENOMIC DNA]</scope>
    <source>
        <strain evidence="5 6">S1-65</strain>
    </source>
</reference>
<protein>
    <submittedName>
        <fullName evidence="5">Gfo/Idh/MocA family oxidoreductase</fullName>
    </submittedName>
</protein>